<dbReference type="GO" id="GO:0020037">
    <property type="term" value="F:heme binding"/>
    <property type="evidence" value="ECO:0007669"/>
    <property type="project" value="InterPro"/>
</dbReference>
<dbReference type="EMBL" id="CABFJX010000334">
    <property type="protein sequence ID" value="VTT71866.1"/>
    <property type="molecule type" value="Genomic_DNA"/>
</dbReference>
<evidence type="ECO:0000313" key="1">
    <source>
        <dbReference type="EMBL" id="VTT71866.1"/>
    </source>
</evidence>
<accession>A0A9Q9RQA0</accession>
<dbReference type="SUPFAM" id="SSF48264">
    <property type="entry name" value="Cytochrome P450"/>
    <property type="match status" value="1"/>
</dbReference>
<name>A0A9Q9RQA0_FUSFU</name>
<dbReference type="GO" id="GO:0016705">
    <property type="term" value="F:oxidoreductase activity, acting on paired donors, with incorporation or reduction of molecular oxygen"/>
    <property type="evidence" value="ECO:0007669"/>
    <property type="project" value="InterPro"/>
</dbReference>
<sequence>MTKYGSPQPIADHGLSIATAIAIASKNIVMPPPNTLASLERTQITAKSSEEYGEYMQEPIDQKNIEVRRGERIDGKELHKGTLSQDDVRGNTFVMLAAGHETSAGVLQFIFLELEDNAVSQRSLHGTTDEICGDGDHHCATVKT</sequence>
<dbReference type="Gene3D" id="1.10.630.10">
    <property type="entry name" value="Cytochrome P450"/>
    <property type="match status" value="1"/>
</dbReference>
<dbReference type="InterPro" id="IPR036396">
    <property type="entry name" value="Cyt_P450_sf"/>
</dbReference>
<evidence type="ECO:0000313" key="2">
    <source>
        <dbReference type="Proteomes" id="UP000760494"/>
    </source>
</evidence>
<dbReference type="InterPro" id="IPR001128">
    <property type="entry name" value="Cyt_P450"/>
</dbReference>
<dbReference type="OrthoDB" id="1470350at2759"/>
<comment type="caution">
    <text evidence="1">The sequence shown here is derived from an EMBL/GenBank/DDBJ whole genome shotgun (WGS) entry which is preliminary data.</text>
</comment>
<organism evidence="1 2">
    <name type="scientific">Fusarium fujikuroi</name>
    <name type="common">Bakanae and foot rot disease fungus</name>
    <name type="synonym">Gibberella fujikuroi</name>
    <dbReference type="NCBI Taxonomy" id="5127"/>
    <lineage>
        <taxon>Eukaryota</taxon>
        <taxon>Fungi</taxon>
        <taxon>Dikarya</taxon>
        <taxon>Ascomycota</taxon>
        <taxon>Pezizomycotina</taxon>
        <taxon>Sordariomycetes</taxon>
        <taxon>Hypocreomycetidae</taxon>
        <taxon>Hypocreales</taxon>
        <taxon>Nectriaceae</taxon>
        <taxon>Fusarium</taxon>
        <taxon>Fusarium fujikuroi species complex</taxon>
    </lineage>
</organism>
<dbReference type="Pfam" id="PF00067">
    <property type="entry name" value="p450"/>
    <property type="match status" value="1"/>
</dbReference>
<gene>
    <name evidence="1" type="ORF">C2S_1532</name>
</gene>
<dbReference type="Proteomes" id="UP000760494">
    <property type="component" value="Unassembled WGS sequence"/>
</dbReference>
<dbReference type="AlphaFoldDB" id="A0A9Q9RQA0"/>
<reference evidence="1" key="1">
    <citation type="submission" date="2019-05" db="EMBL/GenBank/DDBJ databases">
        <authorList>
            <person name="Piombo E."/>
        </authorList>
    </citation>
    <scope>NUCLEOTIDE SEQUENCE</scope>
    <source>
        <strain evidence="1">C2S</strain>
    </source>
</reference>
<dbReference type="GO" id="GO:0005506">
    <property type="term" value="F:iron ion binding"/>
    <property type="evidence" value="ECO:0007669"/>
    <property type="project" value="InterPro"/>
</dbReference>
<proteinExistence type="predicted"/>
<protein>
    <submittedName>
        <fullName evidence="1">Uncharacterized protein</fullName>
    </submittedName>
</protein>
<dbReference type="GO" id="GO:0004497">
    <property type="term" value="F:monooxygenase activity"/>
    <property type="evidence" value="ECO:0007669"/>
    <property type="project" value="InterPro"/>
</dbReference>